<accession>A0A180FVX0</accession>
<keyword evidence="1" id="KW-1133">Transmembrane helix</keyword>
<evidence type="ECO:0000313" key="3">
    <source>
        <dbReference type="EnsemblFungi" id="PTTG_31185-t43_1-p1"/>
    </source>
</evidence>
<evidence type="ECO:0000313" key="2">
    <source>
        <dbReference type="EMBL" id="OAV84571.1"/>
    </source>
</evidence>
<reference evidence="3 4" key="3">
    <citation type="journal article" date="2017" name="G3 (Bethesda)">
        <title>Comparative analysis highlights variable genome content of wheat rusts and divergence of the mating loci.</title>
        <authorList>
            <person name="Cuomo C.A."/>
            <person name="Bakkeren G."/>
            <person name="Khalil H.B."/>
            <person name="Panwar V."/>
            <person name="Joly D."/>
            <person name="Linning R."/>
            <person name="Sakthikumar S."/>
            <person name="Song X."/>
            <person name="Adiconis X."/>
            <person name="Fan L."/>
            <person name="Goldberg J.M."/>
            <person name="Levin J.Z."/>
            <person name="Young S."/>
            <person name="Zeng Q."/>
            <person name="Anikster Y."/>
            <person name="Bruce M."/>
            <person name="Wang M."/>
            <person name="Yin C."/>
            <person name="McCallum B."/>
            <person name="Szabo L.J."/>
            <person name="Hulbert S."/>
            <person name="Chen X."/>
            <person name="Fellers J.P."/>
        </authorList>
    </citation>
    <scope>NUCLEOTIDE SEQUENCE</scope>
    <source>
        <strain evidence="4">Isolate 1-1 / race 1 (BBBD)</strain>
        <strain evidence="3">isolate 1-1 / race 1 (BBBD)</strain>
    </source>
</reference>
<reference evidence="3" key="4">
    <citation type="submission" date="2025-05" db="UniProtKB">
        <authorList>
            <consortium name="EnsemblFungi"/>
        </authorList>
    </citation>
    <scope>IDENTIFICATION</scope>
    <source>
        <strain evidence="3">isolate 1-1 / race 1 (BBBD)</strain>
    </source>
</reference>
<dbReference type="PANTHER" id="PTHR30354:SF7">
    <property type="entry name" value="BLL7963 PROTEIN"/>
    <property type="match status" value="1"/>
</dbReference>
<dbReference type="PANTHER" id="PTHR30354">
    <property type="entry name" value="GNT FAMILY GLUCONATE TRANSPORTER"/>
    <property type="match status" value="1"/>
</dbReference>
<dbReference type="InterPro" id="IPR003474">
    <property type="entry name" value="Glcn_transporter"/>
</dbReference>
<dbReference type="AlphaFoldDB" id="A0A180FVX0"/>
<reference evidence="2" key="1">
    <citation type="submission" date="2009-11" db="EMBL/GenBank/DDBJ databases">
        <authorList>
            <consortium name="The Broad Institute Genome Sequencing Platform"/>
            <person name="Ward D."/>
            <person name="Feldgarden M."/>
            <person name="Earl A."/>
            <person name="Young S.K."/>
            <person name="Zeng Q."/>
            <person name="Koehrsen M."/>
            <person name="Alvarado L."/>
            <person name="Berlin A."/>
            <person name="Bochicchio J."/>
            <person name="Borenstein D."/>
            <person name="Chapman S.B."/>
            <person name="Chen Z."/>
            <person name="Engels R."/>
            <person name="Freedman E."/>
            <person name="Gellesch M."/>
            <person name="Goldberg J."/>
            <person name="Griggs A."/>
            <person name="Gujja S."/>
            <person name="Heilman E."/>
            <person name="Heiman D."/>
            <person name="Hepburn T."/>
            <person name="Howarth C."/>
            <person name="Jen D."/>
            <person name="Larson L."/>
            <person name="Lewis B."/>
            <person name="Mehta T."/>
            <person name="Park D."/>
            <person name="Pearson M."/>
            <person name="Roberts A."/>
            <person name="Saif S."/>
            <person name="Shea T."/>
            <person name="Shenoy N."/>
            <person name="Sisk P."/>
            <person name="Stolte C."/>
            <person name="Sykes S."/>
            <person name="Thomson T."/>
            <person name="Walk T."/>
            <person name="White J."/>
            <person name="Yandava C."/>
            <person name="Izard J."/>
            <person name="Baranova O.V."/>
            <person name="Blanton J.M."/>
            <person name="Tanner A.C."/>
            <person name="Dewhirst F.E."/>
            <person name="Haas B."/>
            <person name="Nusbaum C."/>
            <person name="Birren B."/>
        </authorList>
    </citation>
    <scope>NUCLEOTIDE SEQUENCE [LARGE SCALE GENOMIC DNA]</scope>
    <source>
        <strain evidence="2">1-1 BBBD Race 1</strain>
    </source>
</reference>
<dbReference type="Proteomes" id="UP000005240">
    <property type="component" value="Unassembled WGS sequence"/>
</dbReference>
<keyword evidence="4" id="KW-1185">Reference proteome</keyword>
<keyword evidence="1" id="KW-0812">Transmembrane</keyword>
<dbReference type="GO" id="GO:0005886">
    <property type="term" value="C:plasma membrane"/>
    <property type="evidence" value="ECO:0007669"/>
    <property type="project" value="TreeGrafter"/>
</dbReference>
<dbReference type="VEuPathDB" id="FungiDB:PTTG_31185"/>
<dbReference type="OrthoDB" id="5694489at2759"/>
<dbReference type="GO" id="GO:0015128">
    <property type="term" value="F:gluconate transmembrane transporter activity"/>
    <property type="evidence" value="ECO:0007669"/>
    <property type="project" value="InterPro"/>
</dbReference>
<dbReference type="Pfam" id="PF02447">
    <property type="entry name" value="GntP_permease"/>
    <property type="match status" value="1"/>
</dbReference>
<name>A0A180FVX0_PUCT1</name>
<feature type="non-terminal residue" evidence="2">
    <location>
        <position position="71"/>
    </location>
</feature>
<proteinExistence type="predicted"/>
<feature type="transmembrane region" description="Helical" evidence="1">
    <location>
        <begin position="6"/>
        <end position="26"/>
    </location>
</feature>
<reference evidence="2" key="2">
    <citation type="submission" date="2016-05" db="EMBL/GenBank/DDBJ databases">
        <title>Comparative analysis highlights variable genome content of wheat rusts and divergence of the mating loci.</title>
        <authorList>
            <person name="Cuomo C.A."/>
            <person name="Bakkeren G."/>
            <person name="Szabo L."/>
            <person name="Khalil H."/>
            <person name="Joly D."/>
            <person name="Goldberg J."/>
            <person name="Young S."/>
            <person name="Zeng Q."/>
            <person name="Fellers J."/>
        </authorList>
    </citation>
    <scope>NUCLEOTIDE SEQUENCE [LARGE SCALE GENOMIC DNA]</scope>
    <source>
        <strain evidence="2">1-1 BBBD Race 1</strain>
    </source>
</reference>
<sequence>MEKMVGFIKAYFPVFLLGAIFGKVVEMSGIAESIAKTIIRMIGAKRAILAIVLLGAILTYSGVSLFVVVFA</sequence>
<feature type="transmembrane region" description="Helical" evidence="1">
    <location>
        <begin position="47"/>
        <end position="70"/>
    </location>
</feature>
<evidence type="ECO:0000313" key="4">
    <source>
        <dbReference type="Proteomes" id="UP000005240"/>
    </source>
</evidence>
<keyword evidence="1" id="KW-0472">Membrane</keyword>
<dbReference type="EnsemblFungi" id="PTTG_31185-t43_1">
    <property type="protein sequence ID" value="PTTG_31185-t43_1-p1"/>
    <property type="gene ID" value="PTTG_31185"/>
</dbReference>
<evidence type="ECO:0000256" key="1">
    <source>
        <dbReference type="SAM" id="Phobius"/>
    </source>
</evidence>
<dbReference type="EMBL" id="ADAS02014751">
    <property type="protein sequence ID" value="OAV84571.1"/>
    <property type="molecule type" value="Genomic_DNA"/>
</dbReference>
<gene>
    <name evidence="2" type="ORF">PTTG_31185</name>
</gene>
<organism evidence="2">
    <name type="scientific">Puccinia triticina (isolate 1-1 / race 1 (BBBD))</name>
    <name type="common">Brown leaf rust fungus</name>
    <dbReference type="NCBI Taxonomy" id="630390"/>
    <lineage>
        <taxon>Eukaryota</taxon>
        <taxon>Fungi</taxon>
        <taxon>Dikarya</taxon>
        <taxon>Basidiomycota</taxon>
        <taxon>Pucciniomycotina</taxon>
        <taxon>Pucciniomycetes</taxon>
        <taxon>Pucciniales</taxon>
        <taxon>Pucciniaceae</taxon>
        <taxon>Puccinia</taxon>
    </lineage>
</organism>
<protein>
    <submittedName>
        <fullName evidence="2 3">Uncharacterized protein</fullName>
    </submittedName>
</protein>